<comment type="similarity">
    <text evidence="1 9">Belongs to the class-I aminoacyl-tRNA synthetase family.</text>
</comment>
<dbReference type="PANTHER" id="PTHR45794:SF1">
    <property type="entry name" value="LEUCINE--TRNA LIGASE, CYTOPLASMIC"/>
    <property type="match status" value="1"/>
</dbReference>
<comment type="caution">
    <text evidence="15">The sequence shown here is derived from an EMBL/GenBank/DDBJ whole genome shotgun (WGS) entry which is preliminary data.</text>
</comment>
<dbReference type="NCBIfam" id="TIGR00395">
    <property type="entry name" value="leuS_arch"/>
    <property type="match status" value="1"/>
</dbReference>
<dbReference type="NCBIfam" id="NF008957">
    <property type="entry name" value="PRK12300.1"/>
    <property type="match status" value="1"/>
</dbReference>
<accession>A0AAN9G8M4</accession>
<dbReference type="AlphaFoldDB" id="A0AAN9G8M4"/>
<evidence type="ECO:0000313" key="15">
    <source>
        <dbReference type="EMBL" id="KAK7097865.1"/>
    </source>
</evidence>
<organism evidence="15 16">
    <name type="scientific">Littorina saxatilis</name>
    <dbReference type="NCBI Taxonomy" id="31220"/>
    <lineage>
        <taxon>Eukaryota</taxon>
        <taxon>Metazoa</taxon>
        <taxon>Spiralia</taxon>
        <taxon>Lophotrochozoa</taxon>
        <taxon>Mollusca</taxon>
        <taxon>Gastropoda</taxon>
        <taxon>Caenogastropoda</taxon>
        <taxon>Littorinimorpha</taxon>
        <taxon>Littorinoidea</taxon>
        <taxon>Littorinidae</taxon>
        <taxon>Littorina</taxon>
    </lineage>
</organism>
<evidence type="ECO:0000256" key="4">
    <source>
        <dbReference type="ARBA" id="ARBA00022741"/>
    </source>
</evidence>
<feature type="domain" description="Aminoacyl-tRNA synthetase class Ia" evidence="11">
    <location>
        <begin position="194"/>
        <end position="770"/>
    </location>
</feature>
<dbReference type="SUPFAM" id="SSF47323">
    <property type="entry name" value="Anticodon-binding domain of a subclass of class I aminoacyl-tRNA synthetases"/>
    <property type="match status" value="1"/>
</dbReference>
<evidence type="ECO:0000259" key="12">
    <source>
        <dbReference type="Pfam" id="PF08264"/>
    </source>
</evidence>
<dbReference type="GO" id="GO:0004823">
    <property type="term" value="F:leucine-tRNA ligase activity"/>
    <property type="evidence" value="ECO:0007669"/>
    <property type="project" value="UniProtKB-EC"/>
</dbReference>
<dbReference type="InterPro" id="IPR054509">
    <property type="entry name" value="LARS1_ULD"/>
</dbReference>
<dbReference type="InterPro" id="IPR009008">
    <property type="entry name" value="Val/Leu/Ile-tRNA-synth_edit"/>
</dbReference>
<keyword evidence="16" id="KW-1185">Reference proteome</keyword>
<dbReference type="Gene3D" id="1.10.730.10">
    <property type="entry name" value="Isoleucyl-tRNA Synthetase, Domain 1"/>
    <property type="match status" value="1"/>
</dbReference>
<feature type="domain" description="Aminoacyl-tRNA synthetase class Ia" evidence="11">
    <location>
        <begin position="37"/>
        <end position="121"/>
    </location>
</feature>
<keyword evidence="3 9" id="KW-0436">Ligase</keyword>
<dbReference type="GO" id="GO:0002161">
    <property type="term" value="F:aminoacyl-tRNA deacylase activity"/>
    <property type="evidence" value="ECO:0007669"/>
    <property type="project" value="InterPro"/>
</dbReference>
<evidence type="ECO:0000256" key="2">
    <source>
        <dbReference type="ARBA" id="ARBA00013164"/>
    </source>
</evidence>
<evidence type="ECO:0000256" key="6">
    <source>
        <dbReference type="ARBA" id="ARBA00022917"/>
    </source>
</evidence>
<dbReference type="EC" id="6.1.1.4" evidence="2"/>
<dbReference type="InterPro" id="IPR004493">
    <property type="entry name" value="Leu-tRNA-synth_Ia_arc/euk"/>
</dbReference>
<feature type="domain" description="Leucine--tRNA ligase ubiquitin-like" evidence="13">
    <location>
        <begin position="1081"/>
        <end position="1193"/>
    </location>
</feature>
<keyword evidence="7 9" id="KW-0030">Aminoacyl-tRNA synthetase</keyword>
<evidence type="ECO:0000256" key="10">
    <source>
        <dbReference type="SAM" id="MobiDB-lite"/>
    </source>
</evidence>
<dbReference type="FunFam" id="3.90.740.10:FF:000001">
    <property type="entry name" value="Leucine--tRNA ligase, cytoplasmic"/>
    <property type="match status" value="1"/>
</dbReference>
<dbReference type="Gene3D" id="3.90.740.10">
    <property type="entry name" value="Valyl/Leucyl/Isoleucyl-tRNA synthetase, editing domain"/>
    <property type="match status" value="1"/>
</dbReference>
<feature type="domain" description="Methionyl/Valyl/Leucyl/Isoleucyl-tRNA synthetase anticodon-binding" evidence="12">
    <location>
        <begin position="812"/>
        <end position="933"/>
    </location>
</feature>
<dbReference type="PANTHER" id="PTHR45794">
    <property type="entry name" value="LEUCYL-TRNA SYNTHETASE"/>
    <property type="match status" value="1"/>
</dbReference>
<dbReference type="SUPFAM" id="SSF52374">
    <property type="entry name" value="Nucleotidylyl transferase"/>
    <property type="match status" value="1"/>
</dbReference>
<evidence type="ECO:0000256" key="3">
    <source>
        <dbReference type="ARBA" id="ARBA00022598"/>
    </source>
</evidence>
<evidence type="ECO:0000256" key="8">
    <source>
        <dbReference type="ARBA" id="ARBA00030520"/>
    </source>
</evidence>
<dbReference type="EMBL" id="JBAMIC010000013">
    <property type="protein sequence ID" value="KAK7097865.1"/>
    <property type="molecule type" value="Genomic_DNA"/>
</dbReference>
<dbReference type="Pfam" id="PF08264">
    <property type="entry name" value="Anticodon_1"/>
    <property type="match status" value="1"/>
</dbReference>
<feature type="compositionally biased region" description="Low complexity" evidence="10">
    <location>
        <begin position="1"/>
        <end position="12"/>
    </location>
</feature>
<evidence type="ECO:0000259" key="14">
    <source>
        <dbReference type="Pfam" id="PF24810"/>
    </source>
</evidence>
<dbReference type="Proteomes" id="UP001374579">
    <property type="component" value="Unassembled WGS sequence"/>
</dbReference>
<proteinExistence type="inferred from homology"/>
<dbReference type="Pfam" id="PF24810">
    <property type="entry name" value="RBD_LARS1"/>
    <property type="match status" value="1"/>
</dbReference>
<name>A0AAN9G8M4_9CAEN</name>
<gene>
    <name evidence="15" type="ORF">V1264_004782</name>
</gene>
<evidence type="ECO:0000256" key="5">
    <source>
        <dbReference type="ARBA" id="ARBA00022840"/>
    </source>
</evidence>
<dbReference type="InterPro" id="IPR009080">
    <property type="entry name" value="tRNAsynth_Ia_anticodon-bd"/>
</dbReference>
<feature type="domain" description="Leucine--tRNA ligase RagD-binding" evidence="14">
    <location>
        <begin position="958"/>
        <end position="1029"/>
    </location>
</feature>
<dbReference type="InterPro" id="IPR001412">
    <property type="entry name" value="aa-tRNA-synth_I_CS"/>
</dbReference>
<sequence length="1194" mass="135340">MPPHGPAAAPQQEGGGGGAVRKSTAKLSEILEIERAVQERWQAEKTFQVDAPQPGTPAAKQEKFMVTFPYPYMNGRLHLGHTFSLSKCEFSAGYQRMRGKKCLFPFGLHCTGMPIKACSDKLKNEIHDFGYPPQFPPEEEEAPPVKEVEFGKDKSKGKKGKVLAKTGGLKYQWQIMSALGLRDEEIKEFTDPAHWLKYFPPLAQSDLQKMGAKVDWRRSFITTDANPYYDSFVRWQFIRLKERNKIKFGKRYTIYSPKDDQPCMDHDRSSGEGVGPQEYTLIKMKVKEPFPDKLRALAGKNVYLVAATLRPETMFGQTNCWVKPDMKYVAVAMKSGEVFVCTQRAARNMSYQEMMAENGKFKVLAELTGQDIMGVALKAPLTSYETVYTLPMLNIQYGKGTGIVTSVPSDSPDDFAALRDLKKKEAFREKYGIKDHMVLPYEPVPIIEVPEFGNLSAVTACERYKVGSQNDRDQLNDAKEEVYKKGFYDGVMIVKGYEGQKVQDVKKPIQKLMIGKNEAVVYQEPEKQVMSRSGDECVVSLCDQWFLDYGEAEWKKQAEECLSTMNTFRDDVRNNFHATLDWLHEHACSRSYGLGSKIPWDPQYLIESLSDSTIYMAYYTVAHLLQGGVVDGSQAGPANIRPEQLTMEAWDYIFMQTDSYPAKCDIPRPTLDCLRAEFQYWYPVDVRMSGKDLIQNHLTYFIYCHTAMWPHDRTKWPKGVWANGHILLNSEKMSKSTGNFLTLTEAISKFSADGMRLSLADAGDSIEDANFVEKMADAGLLRLFTLLEWVKDMTVALPDLRAGPPNTYTFNDRVFLSEINQTIVETQTHYDSFLFKEALRSGVFEFQGKRDKYREVESQGMHRDLVLRYIEVQCLLMAPICPHMAEHLWGRLHKMKCTTGESIMHAAWPVAGPVDELLIRSSEYLMDAAHEFRIRLKSVLNPGKNKKASPPTHGTIWVAKTYPPWQNTVLTTLKQLYKGSSGFPDNKVISTELKNKTELQKYMKKVMPFVQVAKENFSKHGERALNLTSEFDEKQVLEMSRVYLSNTLELEGLDIRFSEEAEEKVRDDCCPGKPFISYRIEPSVPLRLVNQQQCSGLFEITLPIFEGDVLSKIAARLVKMERSKIKDASSVRLFHYKDAAGGWRSIPELNGAGDNMVPVSGSAVFHIDTSTGSVTMQEKGGKVAVGRQMVYAVV</sequence>
<keyword evidence="4 9" id="KW-0547">Nucleotide-binding</keyword>
<keyword evidence="5 9" id="KW-0067">ATP-binding</keyword>
<protein>
    <recommendedName>
        <fullName evidence="2">leucine--tRNA ligase</fullName>
        <ecNumber evidence="2">6.1.1.4</ecNumber>
    </recommendedName>
    <alternativeName>
        <fullName evidence="8">Leucyl-tRNA synthetase</fullName>
    </alternativeName>
</protein>
<reference evidence="15 16" key="1">
    <citation type="submission" date="2024-02" db="EMBL/GenBank/DDBJ databases">
        <title>Chromosome-scale genome assembly of the rough periwinkle Littorina saxatilis.</title>
        <authorList>
            <person name="De Jode A."/>
            <person name="Faria R."/>
            <person name="Formenti G."/>
            <person name="Sims Y."/>
            <person name="Smith T.P."/>
            <person name="Tracey A."/>
            <person name="Wood J.M.D."/>
            <person name="Zagrodzka Z.B."/>
            <person name="Johannesson K."/>
            <person name="Butlin R.K."/>
            <person name="Leder E.H."/>
        </authorList>
    </citation>
    <scope>NUCLEOTIDE SEQUENCE [LARGE SCALE GENOMIC DNA]</scope>
    <source>
        <strain evidence="15">Snail1</strain>
        <tissue evidence="15">Muscle</tissue>
    </source>
</reference>
<feature type="region of interest" description="Disordered" evidence="10">
    <location>
        <begin position="1"/>
        <end position="22"/>
    </location>
</feature>
<dbReference type="Gene3D" id="3.40.50.620">
    <property type="entry name" value="HUPs"/>
    <property type="match status" value="1"/>
</dbReference>
<dbReference type="GO" id="GO:0006429">
    <property type="term" value="P:leucyl-tRNA aminoacylation"/>
    <property type="evidence" value="ECO:0007669"/>
    <property type="project" value="InterPro"/>
</dbReference>
<dbReference type="Pfam" id="PF22947">
    <property type="entry name" value="ULD_3"/>
    <property type="match status" value="1"/>
</dbReference>
<dbReference type="SUPFAM" id="SSF50677">
    <property type="entry name" value="ValRS/IleRS/LeuRS editing domain"/>
    <property type="match status" value="1"/>
</dbReference>
<evidence type="ECO:0000313" key="16">
    <source>
        <dbReference type="Proteomes" id="UP001374579"/>
    </source>
</evidence>
<evidence type="ECO:0000259" key="11">
    <source>
        <dbReference type="Pfam" id="PF00133"/>
    </source>
</evidence>
<dbReference type="InterPro" id="IPR055416">
    <property type="entry name" value="RBD_LARS1"/>
</dbReference>
<dbReference type="InterPro" id="IPR014729">
    <property type="entry name" value="Rossmann-like_a/b/a_fold"/>
</dbReference>
<dbReference type="GO" id="GO:0005524">
    <property type="term" value="F:ATP binding"/>
    <property type="evidence" value="ECO:0007669"/>
    <property type="project" value="UniProtKB-KW"/>
</dbReference>
<keyword evidence="6 9" id="KW-0648">Protein biosynthesis</keyword>
<dbReference type="InterPro" id="IPR013155">
    <property type="entry name" value="M/V/L/I-tRNA-synth_anticd-bd"/>
</dbReference>
<evidence type="ECO:0000259" key="13">
    <source>
        <dbReference type="Pfam" id="PF22947"/>
    </source>
</evidence>
<evidence type="ECO:0000256" key="7">
    <source>
        <dbReference type="ARBA" id="ARBA00023146"/>
    </source>
</evidence>
<dbReference type="CDD" id="cd07959">
    <property type="entry name" value="Anticodon_Ia_Leu_AEc"/>
    <property type="match status" value="1"/>
</dbReference>
<evidence type="ECO:0000256" key="1">
    <source>
        <dbReference type="ARBA" id="ARBA00005594"/>
    </source>
</evidence>
<dbReference type="InterPro" id="IPR002300">
    <property type="entry name" value="aa-tRNA-synth_Ia"/>
</dbReference>
<evidence type="ECO:0000256" key="9">
    <source>
        <dbReference type="RuleBase" id="RU363035"/>
    </source>
</evidence>
<dbReference type="PROSITE" id="PS00178">
    <property type="entry name" value="AA_TRNA_LIGASE_I"/>
    <property type="match status" value="1"/>
</dbReference>
<dbReference type="Pfam" id="PF00133">
    <property type="entry name" value="tRNA-synt_1"/>
    <property type="match status" value="2"/>
</dbReference>